<dbReference type="Pfam" id="PF07238">
    <property type="entry name" value="PilZ"/>
    <property type="match status" value="1"/>
</dbReference>
<evidence type="ECO:0000313" key="2">
    <source>
        <dbReference type="EMBL" id="SEQ65405.1"/>
    </source>
</evidence>
<accession>A0A1H9HSX5</accession>
<organism evidence="2 3">
    <name type="scientific">Solimonas aquatica</name>
    <dbReference type="NCBI Taxonomy" id="489703"/>
    <lineage>
        <taxon>Bacteria</taxon>
        <taxon>Pseudomonadati</taxon>
        <taxon>Pseudomonadota</taxon>
        <taxon>Gammaproteobacteria</taxon>
        <taxon>Nevskiales</taxon>
        <taxon>Nevskiaceae</taxon>
        <taxon>Solimonas</taxon>
    </lineage>
</organism>
<protein>
    <submittedName>
        <fullName evidence="2">Type IV pilus assembly protein PilZ</fullName>
    </submittedName>
</protein>
<dbReference type="RefSeq" id="WP_093286318.1">
    <property type="nucleotide sequence ID" value="NZ_FOFS01000009.1"/>
</dbReference>
<dbReference type="GO" id="GO:0035438">
    <property type="term" value="F:cyclic-di-GMP binding"/>
    <property type="evidence" value="ECO:0007669"/>
    <property type="project" value="InterPro"/>
</dbReference>
<dbReference type="STRING" id="489703.SAMN04488038_10916"/>
<feature type="domain" description="PilZ" evidence="1">
    <location>
        <begin position="18"/>
        <end position="103"/>
    </location>
</feature>
<dbReference type="OrthoDB" id="5296245at2"/>
<name>A0A1H9HSX5_9GAMM</name>
<dbReference type="AlphaFoldDB" id="A0A1H9HSX5"/>
<sequence length="113" mass="12602">MARSGFLKLQLKTVRALQRVYLPFIRDGGLFVPSLREFKLGEQLLILLQLPDRSDSEPVAGRVVWLRPAVGSTQSAAARPGIGVQLSRLDGGALHRRIEQLLREAQLTPSYRI</sequence>
<evidence type="ECO:0000259" key="1">
    <source>
        <dbReference type="Pfam" id="PF07238"/>
    </source>
</evidence>
<proteinExistence type="predicted"/>
<evidence type="ECO:0000313" key="3">
    <source>
        <dbReference type="Proteomes" id="UP000199233"/>
    </source>
</evidence>
<keyword evidence="3" id="KW-1185">Reference proteome</keyword>
<reference evidence="2 3" key="1">
    <citation type="submission" date="2016-10" db="EMBL/GenBank/DDBJ databases">
        <authorList>
            <person name="de Groot N.N."/>
        </authorList>
    </citation>
    <scope>NUCLEOTIDE SEQUENCE [LARGE SCALE GENOMIC DNA]</scope>
    <source>
        <strain evidence="2 3">DSM 25927</strain>
    </source>
</reference>
<dbReference type="EMBL" id="FOFS01000009">
    <property type="protein sequence ID" value="SEQ65405.1"/>
    <property type="molecule type" value="Genomic_DNA"/>
</dbReference>
<dbReference type="Proteomes" id="UP000199233">
    <property type="component" value="Unassembled WGS sequence"/>
</dbReference>
<gene>
    <name evidence="2" type="ORF">SAMN04488038_10916</name>
</gene>
<dbReference type="InterPro" id="IPR009875">
    <property type="entry name" value="PilZ_domain"/>
</dbReference>
<dbReference type="Gene3D" id="2.40.10.220">
    <property type="entry name" value="predicted glycosyltransferase like domains"/>
    <property type="match status" value="1"/>
</dbReference>